<dbReference type="InterPro" id="IPR054209">
    <property type="entry name" value="DUF6916"/>
</dbReference>
<evidence type="ECO:0000313" key="2">
    <source>
        <dbReference type="EMBL" id="SDY97376.1"/>
    </source>
</evidence>
<dbReference type="AlphaFoldDB" id="A0A1H3P8D3"/>
<dbReference type="Proteomes" id="UP000183417">
    <property type="component" value="Unassembled WGS sequence"/>
</dbReference>
<keyword evidence="2" id="KW-0687">Ribonucleoprotein</keyword>
<dbReference type="GO" id="GO:0005840">
    <property type="term" value="C:ribosome"/>
    <property type="evidence" value="ECO:0007669"/>
    <property type="project" value="UniProtKB-KW"/>
</dbReference>
<dbReference type="Gene3D" id="3.40.630.30">
    <property type="match status" value="1"/>
</dbReference>
<dbReference type="Pfam" id="PF21880">
    <property type="entry name" value="DUF6916"/>
    <property type="match status" value="1"/>
</dbReference>
<dbReference type="GO" id="GO:0016747">
    <property type="term" value="F:acyltransferase activity, transferring groups other than amino-acyl groups"/>
    <property type="evidence" value="ECO:0007669"/>
    <property type="project" value="InterPro"/>
</dbReference>
<dbReference type="SUPFAM" id="SSF55729">
    <property type="entry name" value="Acyl-CoA N-acyltransferases (Nat)"/>
    <property type="match status" value="1"/>
</dbReference>
<dbReference type="CDD" id="cd04301">
    <property type="entry name" value="NAT_SF"/>
    <property type="match status" value="1"/>
</dbReference>
<dbReference type="GeneID" id="94690142"/>
<name>A0A1H3P8D3_9BURK</name>
<dbReference type="RefSeq" id="WP_047327859.1">
    <property type="nucleotide sequence ID" value="NZ_CP141274.1"/>
</dbReference>
<accession>A0A1H3P8D3</accession>
<keyword evidence="2" id="KW-0689">Ribosomal protein</keyword>
<sequence>MSTAPAHTSLRSPHAESCGALALQPIGSGDEAALLAIFASTREQEREQFGWPEEQWNAFIRQQFMAQHTQYSTAYANPSFDLVLRDGEIAGRLYVDRSPQEIRVVDIALLPRHRRQGVGRQLLQALTDESDALGIDLGLHVEKNNPILGHYQRLGFATEADRGVYWYMRRAPQPARMPGLEDFTGLVGTDFALHLPGAAPVALRLETATVTQGLLASRCSLRFKGPDIGRPTHDTYLLSHERLGRFALFLGPVVDAEPGQTSYQALITRMNTSIKEEETP</sequence>
<feature type="domain" description="N-acetyltransferase" evidence="1">
    <location>
        <begin position="21"/>
        <end position="173"/>
    </location>
</feature>
<reference evidence="2 3" key="1">
    <citation type="submission" date="2016-10" db="EMBL/GenBank/DDBJ databases">
        <authorList>
            <person name="de Groot N.N."/>
        </authorList>
    </citation>
    <scope>NUCLEOTIDE SEQUENCE [LARGE SCALE GENOMIC DNA]</scope>
    <source>
        <strain evidence="2 3">LMG 24775</strain>
    </source>
</reference>
<dbReference type="Pfam" id="PF00583">
    <property type="entry name" value="Acetyltransf_1"/>
    <property type="match status" value="1"/>
</dbReference>
<evidence type="ECO:0000313" key="3">
    <source>
        <dbReference type="Proteomes" id="UP000183417"/>
    </source>
</evidence>
<dbReference type="PROSITE" id="PS51186">
    <property type="entry name" value="GNAT"/>
    <property type="match status" value="1"/>
</dbReference>
<dbReference type="InterPro" id="IPR000182">
    <property type="entry name" value="GNAT_dom"/>
</dbReference>
<evidence type="ECO:0000259" key="1">
    <source>
        <dbReference type="PROSITE" id="PS51186"/>
    </source>
</evidence>
<gene>
    <name evidence="2" type="ORF">SAMN05421547_11022</name>
</gene>
<proteinExistence type="predicted"/>
<dbReference type="InterPro" id="IPR016181">
    <property type="entry name" value="Acyl_CoA_acyltransferase"/>
</dbReference>
<protein>
    <submittedName>
        <fullName evidence="2">Ribosomal protein S18 acetylase RimI</fullName>
    </submittedName>
</protein>
<organism evidence="2 3">
    <name type="scientific">Delftia lacustris</name>
    <dbReference type="NCBI Taxonomy" id="558537"/>
    <lineage>
        <taxon>Bacteria</taxon>
        <taxon>Pseudomonadati</taxon>
        <taxon>Pseudomonadota</taxon>
        <taxon>Betaproteobacteria</taxon>
        <taxon>Burkholderiales</taxon>
        <taxon>Comamonadaceae</taxon>
        <taxon>Delftia</taxon>
    </lineage>
</organism>
<dbReference type="EMBL" id="FNPE01000010">
    <property type="protein sequence ID" value="SDY97376.1"/>
    <property type="molecule type" value="Genomic_DNA"/>
</dbReference>